<dbReference type="SUPFAM" id="SSF46785">
    <property type="entry name" value="Winged helix' DNA-binding domain"/>
    <property type="match status" value="1"/>
</dbReference>
<dbReference type="Pfam" id="PF07702">
    <property type="entry name" value="UTRA"/>
    <property type="match status" value="1"/>
</dbReference>
<dbReference type="PROSITE" id="PS50949">
    <property type="entry name" value="HTH_GNTR"/>
    <property type="match status" value="1"/>
</dbReference>
<dbReference type="Gene3D" id="1.10.10.10">
    <property type="entry name" value="Winged helix-like DNA-binding domain superfamily/Winged helix DNA-binding domain"/>
    <property type="match status" value="1"/>
</dbReference>
<dbReference type="SUPFAM" id="SSF64288">
    <property type="entry name" value="Chorismate lyase-like"/>
    <property type="match status" value="1"/>
</dbReference>
<reference evidence="5 6" key="1">
    <citation type="submission" date="2022-04" db="EMBL/GenBank/DDBJ databases">
        <authorList>
            <person name="Ye Y.-Q."/>
            <person name="Du Z.-J."/>
        </authorList>
    </citation>
    <scope>NUCLEOTIDE SEQUENCE [LARGE SCALE GENOMIC DNA]</scope>
    <source>
        <strain evidence="5 6">A6E488</strain>
    </source>
</reference>
<dbReference type="InterPro" id="IPR011663">
    <property type="entry name" value="UTRA"/>
</dbReference>
<dbReference type="RefSeq" id="WP_261617521.1">
    <property type="nucleotide sequence ID" value="NZ_JALIDZ010000009.1"/>
</dbReference>
<dbReference type="InterPro" id="IPR050679">
    <property type="entry name" value="Bact_HTH_transcr_reg"/>
</dbReference>
<organism evidence="5 6">
    <name type="scientific">Microbaculum marinisediminis</name>
    <dbReference type="NCBI Taxonomy" id="2931392"/>
    <lineage>
        <taxon>Bacteria</taxon>
        <taxon>Pseudomonadati</taxon>
        <taxon>Pseudomonadota</taxon>
        <taxon>Alphaproteobacteria</taxon>
        <taxon>Hyphomicrobiales</taxon>
        <taxon>Tepidamorphaceae</taxon>
        <taxon>Microbaculum</taxon>
    </lineage>
</organism>
<keyword evidence="6" id="KW-1185">Reference proteome</keyword>
<dbReference type="Proteomes" id="UP001320898">
    <property type="component" value="Unassembled WGS sequence"/>
</dbReference>
<dbReference type="CDD" id="cd07377">
    <property type="entry name" value="WHTH_GntR"/>
    <property type="match status" value="1"/>
</dbReference>
<accession>A0AAW5R5Z2</accession>
<dbReference type="InterPro" id="IPR028978">
    <property type="entry name" value="Chorismate_lyase_/UTRA_dom_sf"/>
</dbReference>
<dbReference type="InterPro" id="IPR036388">
    <property type="entry name" value="WH-like_DNA-bd_sf"/>
</dbReference>
<dbReference type="PANTHER" id="PTHR44846:SF1">
    <property type="entry name" value="MANNOSYL-D-GLYCERATE TRANSPORT_METABOLISM SYSTEM REPRESSOR MNGR-RELATED"/>
    <property type="match status" value="1"/>
</dbReference>
<sequence>MSDTALIGKTQPRYILVARRLIDDITTGRYPVGDLLPTEAELCIQYGVSRHTVREAIREVIGLGLVARRQGVGTRVVSQTPSRGYSHMLTSFDDLLRFATGTSLVDVTSEDTVADARLAERGQFQRGQKLVRFEALRVPSDDTGALPLAWSEVYVLAAYADIRDDIGKREGAIGWFIEQRYGVRIMEIRQEIVAVNVDETLAGKLRVAPGSPALRIERCYVGDDGEVFEYAVSVSPADRYSFAMRLTRDAAG</sequence>
<feature type="domain" description="HTH gntR-type" evidence="4">
    <location>
        <begin position="11"/>
        <end position="79"/>
    </location>
</feature>
<proteinExistence type="predicted"/>
<dbReference type="GO" id="GO:0003700">
    <property type="term" value="F:DNA-binding transcription factor activity"/>
    <property type="evidence" value="ECO:0007669"/>
    <property type="project" value="InterPro"/>
</dbReference>
<comment type="caution">
    <text evidence="5">The sequence shown here is derived from an EMBL/GenBank/DDBJ whole genome shotgun (WGS) entry which is preliminary data.</text>
</comment>
<dbReference type="PANTHER" id="PTHR44846">
    <property type="entry name" value="MANNOSYL-D-GLYCERATE TRANSPORT/METABOLISM SYSTEM REPRESSOR MNGR-RELATED"/>
    <property type="match status" value="1"/>
</dbReference>
<dbReference type="PRINTS" id="PR00035">
    <property type="entry name" value="HTHGNTR"/>
</dbReference>
<name>A0AAW5R5Z2_9HYPH</name>
<keyword evidence="2" id="KW-0238">DNA-binding</keyword>
<dbReference type="SMART" id="SM00866">
    <property type="entry name" value="UTRA"/>
    <property type="match status" value="1"/>
</dbReference>
<dbReference type="AlphaFoldDB" id="A0AAW5R5Z2"/>
<evidence type="ECO:0000256" key="3">
    <source>
        <dbReference type="ARBA" id="ARBA00023163"/>
    </source>
</evidence>
<evidence type="ECO:0000313" key="5">
    <source>
        <dbReference type="EMBL" id="MCT8973940.1"/>
    </source>
</evidence>
<keyword evidence="3" id="KW-0804">Transcription</keyword>
<dbReference type="GO" id="GO:0045892">
    <property type="term" value="P:negative regulation of DNA-templated transcription"/>
    <property type="evidence" value="ECO:0007669"/>
    <property type="project" value="TreeGrafter"/>
</dbReference>
<gene>
    <name evidence="5" type="ORF">MUB46_18900</name>
</gene>
<dbReference type="Gene3D" id="3.40.1410.10">
    <property type="entry name" value="Chorismate lyase-like"/>
    <property type="match status" value="1"/>
</dbReference>
<evidence type="ECO:0000256" key="1">
    <source>
        <dbReference type="ARBA" id="ARBA00023015"/>
    </source>
</evidence>
<keyword evidence="1" id="KW-0805">Transcription regulation</keyword>
<evidence type="ECO:0000313" key="6">
    <source>
        <dbReference type="Proteomes" id="UP001320898"/>
    </source>
</evidence>
<dbReference type="SMART" id="SM00345">
    <property type="entry name" value="HTH_GNTR"/>
    <property type="match status" value="1"/>
</dbReference>
<evidence type="ECO:0000256" key="2">
    <source>
        <dbReference type="ARBA" id="ARBA00023125"/>
    </source>
</evidence>
<dbReference type="GO" id="GO:0003677">
    <property type="term" value="F:DNA binding"/>
    <property type="evidence" value="ECO:0007669"/>
    <property type="project" value="UniProtKB-KW"/>
</dbReference>
<dbReference type="InterPro" id="IPR000524">
    <property type="entry name" value="Tscrpt_reg_HTH_GntR"/>
</dbReference>
<dbReference type="EMBL" id="JALIDZ010000009">
    <property type="protein sequence ID" value="MCT8973940.1"/>
    <property type="molecule type" value="Genomic_DNA"/>
</dbReference>
<protein>
    <submittedName>
        <fullName evidence="5">GntR family transcriptional regulator</fullName>
    </submittedName>
</protein>
<dbReference type="Pfam" id="PF00392">
    <property type="entry name" value="GntR"/>
    <property type="match status" value="1"/>
</dbReference>
<evidence type="ECO:0000259" key="4">
    <source>
        <dbReference type="PROSITE" id="PS50949"/>
    </source>
</evidence>
<dbReference type="InterPro" id="IPR036390">
    <property type="entry name" value="WH_DNA-bd_sf"/>
</dbReference>